<dbReference type="InterPro" id="IPR003661">
    <property type="entry name" value="HisK_dim/P_dom"/>
</dbReference>
<dbReference type="InterPro" id="IPR003594">
    <property type="entry name" value="HATPase_dom"/>
</dbReference>
<dbReference type="PANTHER" id="PTHR43065:SF10">
    <property type="entry name" value="PEROXIDE STRESS-ACTIVATED HISTIDINE KINASE MAK3"/>
    <property type="match status" value="1"/>
</dbReference>
<dbReference type="GO" id="GO:0005524">
    <property type="term" value="F:ATP binding"/>
    <property type="evidence" value="ECO:0007669"/>
    <property type="project" value="UniProtKB-KW"/>
</dbReference>
<dbReference type="InterPro" id="IPR004358">
    <property type="entry name" value="Sig_transdc_His_kin-like_C"/>
</dbReference>
<dbReference type="Proteomes" id="UP000000361">
    <property type="component" value="Chromosome 1"/>
</dbReference>
<keyword evidence="8" id="KW-0902">Two-component regulatory system</keyword>
<dbReference type="InterPro" id="IPR036890">
    <property type="entry name" value="HATPase_C_sf"/>
</dbReference>
<dbReference type="AlphaFoldDB" id="A1B138"/>
<reference evidence="11" key="1">
    <citation type="submission" date="2006-12" db="EMBL/GenBank/DDBJ databases">
        <title>Complete sequence of chromosome 1 of Paracoccus denitrificans PD1222.</title>
        <authorList>
            <person name="Copeland A."/>
            <person name="Lucas S."/>
            <person name="Lapidus A."/>
            <person name="Barry K."/>
            <person name="Detter J.C."/>
            <person name="Glavina del Rio T."/>
            <person name="Hammon N."/>
            <person name="Israni S."/>
            <person name="Dalin E."/>
            <person name="Tice H."/>
            <person name="Pitluck S."/>
            <person name="Munk A.C."/>
            <person name="Brettin T."/>
            <person name="Bruce D."/>
            <person name="Han C."/>
            <person name="Tapia R."/>
            <person name="Gilna P."/>
            <person name="Schmutz J."/>
            <person name="Larimer F."/>
            <person name="Land M."/>
            <person name="Hauser L."/>
            <person name="Kyrpides N."/>
            <person name="Lykidis A."/>
            <person name="Spiro S."/>
            <person name="Richardson D.J."/>
            <person name="Moir J.W.B."/>
            <person name="Ferguson S.J."/>
            <person name="van Spanning R.J.M."/>
            <person name="Richardson P."/>
        </authorList>
    </citation>
    <scope>NUCLEOTIDE SEQUENCE [LARGE SCALE GENOMIC DNA]</scope>
    <source>
        <strain evidence="11">Pd 1222</strain>
    </source>
</reference>
<dbReference type="SUPFAM" id="SSF55874">
    <property type="entry name" value="ATPase domain of HSP90 chaperone/DNA topoisomerase II/histidine kinase"/>
    <property type="match status" value="1"/>
</dbReference>
<dbReference type="EnsemblBacteria" id="ABL69232">
    <property type="protein sequence ID" value="ABL69232"/>
    <property type="gene ID" value="Pden_1124"/>
</dbReference>
<evidence type="ECO:0000256" key="2">
    <source>
        <dbReference type="ARBA" id="ARBA00012438"/>
    </source>
</evidence>
<evidence type="ECO:0000256" key="1">
    <source>
        <dbReference type="ARBA" id="ARBA00000085"/>
    </source>
</evidence>
<gene>
    <name evidence="10" type="ordered locus">Pden_1124</name>
</gene>
<dbReference type="Gene3D" id="1.10.287.130">
    <property type="match status" value="1"/>
</dbReference>
<dbReference type="InterPro" id="IPR005467">
    <property type="entry name" value="His_kinase_dom"/>
</dbReference>
<dbReference type="GO" id="GO:0000155">
    <property type="term" value="F:phosphorelay sensor kinase activity"/>
    <property type="evidence" value="ECO:0007669"/>
    <property type="project" value="InterPro"/>
</dbReference>
<evidence type="ECO:0000313" key="11">
    <source>
        <dbReference type="Proteomes" id="UP000000361"/>
    </source>
</evidence>
<keyword evidence="4" id="KW-0808">Transferase</keyword>
<name>A1B138_PARDP</name>
<dbReference type="CDD" id="cd00082">
    <property type="entry name" value="HisKA"/>
    <property type="match status" value="1"/>
</dbReference>
<dbReference type="STRING" id="318586.Pden_1124"/>
<dbReference type="SMART" id="SM00387">
    <property type="entry name" value="HATPase_c"/>
    <property type="match status" value="1"/>
</dbReference>
<dbReference type="PRINTS" id="PR00344">
    <property type="entry name" value="BCTRLSENSOR"/>
</dbReference>
<proteinExistence type="predicted"/>
<dbReference type="EC" id="2.7.13.3" evidence="2"/>
<comment type="catalytic activity">
    <reaction evidence="1">
        <text>ATP + protein L-histidine = ADP + protein N-phospho-L-histidine.</text>
        <dbReference type="EC" id="2.7.13.3"/>
    </reaction>
</comment>
<dbReference type="SMART" id="SM00388">
    <property type="entry name" value="HisKA"/>
    <property type="match status" value="1"/>
</dbReference>
<dbReference type="KEGG" id="pde:Pden_1124"/>
<keyword evidence="3" id="KW-0597">Phosphoprotein</keyword>
<dbReference type="EMBL" id="CP000489">
    <property type="protein sequence ID" value="ABL69232.1"/>
    <property type="molecule type" value="Genomic_DNA"/>
</dbReference>
<evidence type="ECO:0000256" key="6">
    <source>
        <dbReference type="ARBA" id="ARBA00022777"/>
    </source>
</evidence>
<protein>
    <recommendedName>
        <fullName evidence="2">histidine kinase</fullName>
        <ecNumber evidence="2">2.7.13.3</ecNumber>
    </recommendedName>
</protein>
<evidence type="ECO:0000256" key="5">
    <source>
        <dbReference type="ARBA" id="ARBA00022741"/>
    </source>
</evidence>
<organism evidence="10 11">
    <name type="scientific">Paracoccus denitrificans (strain Pd 1222)</name>
    <dbReference type="NCBI Taxonomy" id="318586"/>
    <lineage>
        <taxon>Bacteria</taxon>
        <taxon>Pseudomonadati</taxon>
        <taxon>Pseudomonadota</taxon>
        <taxon>Alphaproteobacteria</taxon>
        <taxon>Rhodobacterales</taxon>
        <taxon>Paracoccaceae</taxon>
        <taxon>Paracoccus</taxon>
    </lineage>
</organism>
<dbReference type="Pfam" id="PF02518">
    <property type="entry name" value="HATPase_c"/>
    <property type="match status" value="1"/>
</dbReference>
<dbReference type="Pfam" id="PF00512">
    <property type="entry name" value="HisKA"/>
    <property type="match status" value="1"/>
</dbReference>
<dbReference type="PANTHER" id="PTHR43065">
    <property type="entry name" value="SENSOR HISTIDINE KINASE"/>
    <property type="match status" value="1"/>
</dbReference>
<dbReference type="HOGENOM" id="CLU_021900_0_0_5"/>
<evidence type="ECO:0000256" key="3">
    <source>
        <dbReference type="ARBA" id="ARBA00022553"/>
    </source>
</evidence>
<keyword evidence="7" id="KW-0067">ATP-binding</keyword>
<evidence type="ECO:0000256" key="8">
    <source>
        <dbReference type="ARBA" id="ARBA00023012"/>
    </source>
</evidence>
<dbReference type="InterPro" id="IPR036097">
    <property type="entry name" value="HisK_dim/P_sf"/>
</dbReference>
<evidence type="ECO:0000256" key="7">
    <source>
        <dbReference type="ARBA" id="ARBA00022840"/>
    </source>
</evidence>
<keyword evidence="11" id="KW-1185">Reference proteome</keyword>
<dbReference type="PROSITE" id="PS50109">
    <property type="entry name" value="HIS_KIN"/>
    <property type="match status" value="1"/>
</dbReference>
<dbReference type="SUPFAM" id="SSF47384">
    <property type="entry name" value="Homodimeric domain of signal transducing histidine kinase"/>
    <property type="match status" value="1"/>
</dbReference>
<feature type="domain" description="Histidine kinase" evidence="9">
    <location>
        <begin position="265"/>
        <end position="476"/>
    </location>
</feature>
<evidence type="ECO:0000313" key="10">
    <source>
        <dbReference type="EMBL" id="ABL69232.1"/>
    </source>
</evidence>
<accession>A1B138</accession>
<dbReference type="eggNOG" id="COG4191">
    <property type="taxonomic scope" value="Bacteria"/>
</dbReference>
<evidence type="ECO:0000256" key="4">
    <source>
        <dbReference type="ARBA" id="ARBA00022679"/>
    </source>
</evidence>
<sequence>MAVAQQRALMAELAQESAVLHRLASQRADQHDAHLTALSAIAVASDDQRQALFLDVAATITRFYPRIDEIGLVPLDAQARPLGTVPPGPALADQIRAAARASGGEIALLPHPDRPDHYVMVKRSPNSDAARYGLMLGIDAARLLDEAGAFWDRPGVGLALSLPDGPTLFRKGATVEGAQFSKGLGSISQPLRLDTGMVIGWADLFPPLRTGLILLAAGLAWLGGLSALRQRARARQAMEQARLSALESRLAHASRVNALGEMASGLTHELTQPLTAILAQAQAGRRLLARGDAAALAPVLDDTVTQARRASAILERFRNWSRPQQAPGSAFDLRDALRNVEALLARQAASQGLHLVLDLPGQPVPVLADPVEMEQVVFNLLRNAIEATAGMGREGRAALHLRRQAGTAVLEVSDNGPGVPPDLRARLFTPFTTTRTDGTGLGLALSQRLVERAGGEIALVEDGAGATFRVVLPLNQTGPEDRR</sequence>
<keyword evidence="5" id="KW-0547">Nucleotide-binding</keyword>
<evidence type="ECO:0000259" key="9">
    <source>
        <dbReference type="PROSITE" id="PS50109"/>
    </source>
</evidence>
<dbReference type="Gene3D" id="3.30.565.10">
    <property type="entry name" value="Histidine kinase-like ATPase, C-terminal domain"/>
    <property type="match status" value="1"/>
</dbReference>
<keyword evidence="6 10" id="KW-0418">Kinase</keyword>